<protein>
    <submittedName>
        <fullName evidence="1">Uncharacterized protein</fullName>
    </submittedName>
</protein>
<dbReference type="EMBL" id="AP019525">
    <property type="protein sequence ID" value="BBI90913.1"/>
    <property type="molecule type" value="Genomic_DNA"/>
</dbReference>
<name>A0A5S9HXW6_9CAUD</name>
<proteinExistence type="predicted"/>
<organism evidence="1 2">
    <name type="scientific">Tenacibaculum phage PTm5</name>
    <dbReference type="NCBI Taxonomy" id="2547426"/>
    <lineage>
        <taxon>Viruses</taxon>
        <taxon>Duplodnaviria</taxon>
        <taxon>Heunggongvirae</taxon>
        <taxon>Uroviricota</taxon>
        <taxon>Caudoviricetes</taxon>
        <taxon>Shirahamavirus</taxon>
        <taxon>Shirahamavirus PTm1</taxon>
    </lineage>
</organism>
<accession>A0A5S9HXW6</accession>
<dbReference type="Proteomes" id="UP000424080">
    <property type="component" value="Segment"/>
</dbReference>
<evidence type="ECO:0000313" key="1">
    <source>
        <dbReference type="EMBL" id="BBI90913.1"/>
    </source>
</evidence>
<sequence length="52" mass="6117">MTWWHNMSLEEQFYKTIKHNSLIAGDNTRHPHTLTSSEIIKIYDAENDTNPS</sequence>
<reference evidence="1 2" key="1">
    <citation type="journal article" date="2019" name="Arch. Virol.">
        <title>A novel jumbo Tenacibaculum maritimum lytic phage with head-fiber-like appendages.</title>
        <authorList>
            <person name="Kawato Y."/>
            <person name="Istiqomah I."/>
            <person name="Gaafar A.Y."/>
            <person name="Hanaoka M."/>
            <person name="Ishimaru K."/>
            <person name="Yasuike M."/>
            <person name="Nishiki I."/>
            <person name="Nakamura Y."/>
            <person name="Fujiwara A."/>
            <person name="Nakai T."/>
        </authorList>
    </citation>
    <scope>NUCLEOTIDE SEQUENCE [LARGE SCALE GENOMIC DNA]</scope>
    <source>
        <strain evidence="1 2">PTm5</strain>
    </source>
</reference>
<evidence type="ECO:0000313" key="2">
    <source>
        <dbReference type="Proteomes" id="UP000424080"/>
    </source>
</evidence>